<organism evidence="1">
    <name type="scientific">Lotus japonicus</name>
    <name type="common">Lotus corniculatus var. japonicus</name>
    <dbReference type="NCBI Taxonomy" id="34305"/>
    <lineage>
        <taxon>Eukaryota</taxon>
        <taxon>Viridiplantae</taxon>
        <taxon>Streptophyta</taxon>
        <taxon>Embryophyta</taxon>
        <taxon>Tracheophyta</taxon>
        <taxon>Spermatophyta</taxon>
        <taxon>Magnoliopsida</taxon>
        <taxon>eudicotyledons</taxon>
        <taxon>Gunneridae</taxon>
        <taxon>Pentapetalae</taxon>
        <taxon>rosids</taxon>
        <taxon>fabids</taxon>
        <taxon>Fabales</taxon>
        <taxon>Fabaceae</taxon>
        <taxon>Papilionoideae</taxon>
        <taxon>50 kb inversion clade</taxon>
        <taxon>NPAAA clade</taxon>
        <taxon>Hologalegina</taxon>
        <taxon>robinioid clade</taxon>
        <taxon>Loteae</taxon>
        <taxon>Lotus</taxon>
    </lineage>
</organism>
<accession>I3S1G3</accession>
<dbReference type="EMBL" id="BT134310">
    <property type="protein sequence ID" value="AFK34105.1"/>
    <property type="molecule type" value="mRNA"/>
</dbReference>
<reference evidence="1" key="1">
    <citation type="submission" date="2012-05" db="EMBL/GenBank/DDBJ databases">
        <authorList>
            <person name="Krishnakumar V."/>
            <person name="Cheung F."/>
            <person name="Xiao Y."/>
            <person name="Chan A."/>
            <person name="Moskal W.A."/>
            <person name="Town C.D."/>
        </authorList>
    </citation>
    <scope>NUCLEOTIDE SEQUENCE</scope>
</reference>
<evidence type="ECO:0000313" key="1">
    <source>
        <dbReference type="EMBL" id="AFK34105.1"/>
    </source>
</evidence>
<name>I3S1G3_LOTJA</name>
<dbReference type="AlphaFoldDB" id="I3S1G3"/>
<protein>
    <submittedName>
        <fullName evidence="1">Uncharacterized protein</fullName>
    </submittedName>
</protein>
<proteinExistence type="evidence at transcript level"/>
<sequence length="54" mass="6110">MRKRSMFFLTEAPIPVVEGYKVSSKSKMMQSKGEAALVPKAMTEKIKKKESSEM</sequence>